<protein>
    <recommendedName>
        <fullName evidence="2">phosphoglycerate mutase (2,3-diphosphoglycerate-dependent)</fullName>
        <ecNumber evidence="2">5.4.2.11</ecNumber>
    </recommendedName>
</protein>
<evidence type="ECO:0000256" key="3">
    <source>
        <dbReference type="ARBA" id="ARBA00023152"/>
    </source>
</evidence>
<dbReference type="SUPFAM" id="SSF53254">
    <property type="entry name" value="Phosphoglycerate mutase-like"/>
    <property type="match status" value="1"/>
</dbReference>
<name>A0A1G2D013_9BACT</name>
<proteinExistence type="inferred from homology"/>
<dbReference type="Pfam" id="PF00300">
    <property type="entry name" value="His_Phos_1"/>
    <property type="match status" value="1"/>
</dbReference>
<evidence type="ECO:0000256" key="2">
    <source>
        <dbReference type="ARBA" id="ARBA00012028"/>
    </source>
</evidence>
<dbReference type="EMBL" id="MHLL01000077">
    <property type="protein sequence ID" value="OGZ06812.1"/>
    <property type="molecule type" value="Genomic_DNA"/>
</dbReference>
<dbReference type="SMART" id="SM00855">
    <property type="entry name" value="PGAM"/>
    <property type="match status" value="1"/>
</dbReference>
<accession>A0A1G2D013</accession>
<dbReference type="GO" id="GO:0004619">
    <property type="term" value="F:phosphoglycerate mutase activity"/>
    <property type="evidence" value="ECO:0007669"/>
    <property type="project" value="UniProtKB-EC"/>
</dbReference>
<evidence type="ECO:0000256" key="5">
    <source>
        <dbReference type="PIRSR" id="PIRSR613078-2"/>
    </source>
</evidence>
<dbReference type="EC" id="5.4.2.11" evidence="2"/>
<dbReference type="PANTHER" id="PTHR11931">
    <property type="entry name" value="PHOSPHOGLYCERATE MUTASE"/>
    <property type="match status" value="1"/>
</dbReference>
<feature type="binding site" evidence="5">
    <location>
        <position position="66"/>
    </location>
    <ligand>
        <name>substrate</name>
    </ligand>
</feature>
<sequence>MSNVFLLPNLLVLVRHGEDERTGNENHTTCHYRLTKRGKKQAIKVEKWLKKNRYSFDKYFCSYYIRTQEMCRIIYPHIEPIEDARIIEVRRGMEEFVPRKKAEKVTPWNKRVKESVARYHRPPLNGDSLADKEKDLRNFWLTLQIECANQDVVVFGHGKTVPVWGKILQGWTIERTMEEYERNSPEFASITVYRRKGDSMVLELDNFAPWKKAKKKRDRKKEKEKKKK</sequence>
<dbReference type="Proteomes" id="UP000177996">
    <property type="component" value="Unassembled WGS sequence"/>
</dbReference>
<dbReference type="InterPro" id="IPR029033">
    <property type="entry name" value="His_PPase_superfam"/>
</dbReference>
<dbReference type="AlphaFoldDB" id="A0A1G2D013"/>
<keyword evidence="3" id="KW-0324">Glycolysis</keyword>
<dbReference type="GO" id="GO:0006096">
    <property type="term" value="P:glycolytic process"/>
    <property type="evidence" value="ECO:0007669"/>
    <property type="project" value="UniProtKB-KW"/>
</dbReference>
<reference evidence="6 7" key="1">
    <citation type="journal article" date="2016" name="Nat. Commun.">
        <title>Thousands of microbial genomes shed light on interconnected biogeochemical processes in an aquifer system.</title>
        <authorList>
            <person name="Anantharaman K."/>
            <person name="Brown C.T."/>
            <person name="Hug L.A."/>
            <person name="Sharon I."/>
            <person name="Castelle C.J."/>
            <person name="Probst A.J."/>
            <person name="Thomas B.C."/>
            <person name="Singh A."/>
            <person name="Wilkins M.J."/>
            <person name="Karaoz U."/>
            <person name="Brodie E.L."/>
            <person name="Williams K.H."/>
            <person name="Hubbard S.S."/>
            <person name="Banfield J.F."/>
        </authorList>
    </citation>
    <scope>NUCLEOTIDE SEQUENCE [LARGE SCALE GENOMIC DNA]</scope>
</reference>
<dbReference type="InterPro" id="IPR005952">
    <property type="entry name" value="Phosphogly_mut1"/>
</dbReference>
<organism evidence="6 7">
    <name type="scientific">Candidatus Lloydbacteria bacterium RIFCSPHIGHO2_02_FULL_50_13</name>
    <dbReference type="NCBI Taxonomy" id="1798661"/>
    <lineage>
        <taxon>Bacteria</taxon>
        <taxon>Candidatus Lloydiibacteriota</taxon>
    </lineage>
</organism>
<gene>
    <name evidence="6" type="ORF">A3D65_00985</name>
</gene>
<dbReference type="InterPro" id="IPR013078">
    <property type="entry name" value="His_Pase_superF_clade-1"/>
</dbReference>
<keyword evidence="4" id="KW-0413">Isomerase</keyword>
<evidence type="ECO:0000256" key="1">
    <source>
        <dbReference type="ARBA" id="ARBA00006717"/>
    </source>
</evidence>
<comment type="similarity">
    <text evidence="1">Belongs to the phosphoglycerate mutase family. BPG-dependent PGAM subfamily.</text>
</comment>
<evidence type="ECO:0000313" key="6">
    <source>
        <dbReference type="EMBL" id="OGZ06812.1"/>
    </source>
</evidence>
<evidence type="ECO:0000313" key="7">
    <source>
        <dbReference type="Proteomes" id="UP000177996"/>
    </source>
</evidence>
<evidence type="ECO:0000256" key="4">
    <source>
        <dbReference type="ARBA" id="ARBA00023235"/>
    </source>
</evidence>
<comment type="caution">
    <text evidence="6">The sequence shown here is derived from an EMBL/GenBank/DDBJ whole genome shotgun (WGS) entry which is preliminary data.</text>
</comment>
<dbReference type="Gene3D" id="3.40.50.1240">
    <property type="entry name" value="Phosphoglycerate mutase-like"/>
    <property type="match status" value="1"/>
</dbReference>
<dbReference type="CDD" id="cd07067">
    <property type="entry name" value="HP_PGM_like"/>
    <property type="match status" value="1"/>
</dbReference>